<dbReference type="Proteomes" id="UP000290608">
    <property type="component" value="Unassembled WGS sequence"/>
</dbReference>
<evidence type="ECO:0000313" key="1">
    <source>
        <dbReference type="EMBL" id="RXG32331.1"/>
    </source>
</evidence>
<gene>
    <name evidence="1" type="ORF">DSL99_1137</name>
</gene>
<protein>
    <recommendedName>
        <fullName evidence="3">YD repeat-containing protein</fullName>
    </recommendedName>
</protein>
<reference evidence="1 2" key="1">
    <citation type="submission" date="2018-07" db="EMBL/GenBank/DDBJ databases">
        <title>Leeuwenhoekiella genomics.</title>
        <authorList>
            <person name="Tahon G."/>
            <person name="Willems A."/>
        </authorList>
    </citation>
    <scope>NUCLEOTIDE SEQUENCE [LARGE SCALE GENOMIC DNA]</scope>
    <source>
        <strain evidence="1 2">LMG 1345</strain>
    </source>
</reference>
<comment type="caution">
    <text evidence="1">The sequence shown here is derived from an EMBL/GenBank/DDBJ whole genome shotgun (WGS) entry which is preliminary data.</text>
</comment>
<name>A0A4Q0PPD9_9FLAO</name>
<dbReference type="AlphaFoldDB" id="A0A4Q0PPD9"/>
<dbReference type="Gene3D" id="2.180.10.10">
    <property type="entry name" value="RHS repeat-associated core"/>
    <property type="match status" value="1"/>
</dbReference>
<dbReference type="STRING" id="1122159.SAMN02745246_01022"/>
<evidence type="ECO:0000313" key="2">
    <source>
        <dbReference type="Proteomes" id="UP000290608"/>
    </source>
</evidence>
<dbReference type="EMBL" id="QOVL01000004">
    <property type="protein sequence ID" value="RXG32331.1"/>
    <property type="molecule type" value="Genomic_DNA"/>
</dbReference>
<accession>A0A4Q0PPD9</accession>
<dbReference type="PROSITE" id="PS51257">
    <property type="entry name" value="PROKAR_LIPOPROTEIN"/>
    <property type="match status" value="1"/>
</dbReference>
<sequence>MIFKMGLFIIGVSLITGCATAKKNKLIIDKEGTDWKKLKLEGTVKAIREVSTVQYPEEEAKVRTSEYGFNRYGKQLFSDTDEYSHQSTYNSEGQILEMKQYFQDRLEKKIVHSYSSEGDKIAKSTYMSPTFETMEEWEAHQAKKSTLPHEGLYLQNKLEIHEDGHQTITVYKQTNEVDHIQKEIYEHSKLVEVDVKYPSSDAFGYKKTWKYDDHGNLLKFKKYVSPEERLEHLWEYEYDEKNRIIKETHLRYMPQSSTTFKKGHLKDYSKGYYLDEDLSYISTFEYDANGSLISKIGKKYNGELVRKITYELTYDSNQNLIQENVHDSKGSSAKNYIEYDKNGNEIFYRSVDTKGNLISKVIRKFDSVSNMTERVVYESDGSISLDESYVYDSKGNVKEHTVKKPLEETIEIKAYDYDDSGNWVKLEQKFLSSKTDEVLQHVINERKIIYYE</sequence>
<evidence type="ECO:0008006" key="3">
    <source>
        <dbReference type="Google" id="ProtNLM"/>
    </source>
</evidence>
<proteinExistence type="predicted"/>
<organism evidence="1 2">
    <name type="scientific">Leeuwenhoekiella marinoflava</name>
    <dbReference type="NCBI Taxonomy" id="988"/>
    <lineage>
        <taxon>Bacteria</taxon>
        <taxon>Pseudomonadati</taxon>
        <taxon>Bacteroidota</taxon>
        <taxon>Flavobacteriia</taxon>
        <taxon>Flavobacteriales</taxon>
        <taxon>Flavobacteriaceae</taxon>
        <taxon>Leeuwenhoekiella</taxon>
    </lineage>
</organism>